<protein>
    <submittedName>
        <fullName evidence="7">ABC transporter six-transmembrane domain-containing protein</fullName>
    </submittedName>
</protein>
<dbReference type="GO" id="GO:0005524">
    <property type="term" value="F:ATP binding"/>
    <property type="evidence" value="ECO:0007669"/>
    <property type="project" value="InterPro"/>
</dbReference>
<dbReference type="GO" id="GO:0005886">
    <property type="term" value="C:plasma membrane"/>
    <property type="evidence" value="ECO:0007669"/>
    <property type="project" value="UniProtKB-SubCell"/>
</dbReference>
<name>A0A9X4E1F7_9NEIS</name>
<dbReference type="AlphaFoldDB" id="A0A9X4E1F7"/>
<feature type="transmembrane region" description="Helical" evidence="5">
    <location>
        <begin position="242"/>
        <end position="260"/>
    </location>
</feature>
<keyword evidence="4 5" id="KW-0472">Membrane</keyword>
<evidence type="ECO:0000256" key="1">
    <source>
        <dbReference type="ARBA" id="ARBA00004651"/>
    </source>
</evidence>
<dbReference type="InterPro" id="IPR036640">
    <property type="entry name" value="ABC1_TM_sf"/>
</dbReference>
<dbReference type="PROSITE" id="PS50929">
    <property type="entry name" value="ABC_TM1F"/>
    <property type="match status" value="1"/>
</dbReference>
<feature type="transmembrane region" description="Helical" evidence="5">
    <location>
        <begin position="148"/>
        <end position="165"/>
    </location>
</feature>
<keyword evidence="3 5" id="KW-1133">Transmembrane helix</keyword>
<feature type="transmembrane region" description="Helical" evidence="5">
    <location>
        <begin position="51"/>
        <end position="69"/>
    </location>
</feature>
<evidence type="ECO:0000313" key="7">
    <source>
        <dbReference type="EMBL" id="MDD9327786.1"/>
    </source>
</evidence>
<evidence type="ECO:0000313" key="9">
    <source>
        <dbReference type="Proteomes" id="UP001149607"/>
    </source>
</evidence>
<dbReference type="EMBL" id="CP146598">
    <property type="protein sequence ID" value="WWY02932.1"/>
    <property type="molecule type" value="Genomic_DNA"/>
</dbReference>
<keyword evidence="2 5" id="KW-0812">Transmembrane</keyword>
<dbReference type="InterPro" id="IPR011527">
    <property type="entry name" value="ABC1_TM_dom"/>
</dbReference>
<sequence length="285" mass="31387">MATAVQTLKHIASTHKSKLLATFSLVAAENLLLLLYPLVGSFAVNAVMAGRLWQALAYAAMVLVIWLVGSARRAVDTRAFVRIYADLAVKAVANKKQKGSTSSAAAHAALARQFVDFFEEQLPTLITAVFSVVGSVVMLLAIEFWSGVIALLILLIFLAVMPSYTRQNDRLYFKLNNRLEHEVAVIERHDTTKSELVKHYDLLAKIRIAISNREAVSYLIIGMAMAVLFGSSLVILTNKSAQAGHIYAVITYLWGFAMSLDDMPRLVEKFSELKDIGTRVEVDAV</sequence>
<feature type="domain" description="ABC transmembrane type-1" evidence="6">
    <location>
        <begin position="33"/>
        <end position="272"/>
    </location>
</feature>
<comment type="subcellular location">
    <subcellularLocation>
        <location evidence="1">Cell membrane</location>
        <topology evidence="1">Multi-pass membrane protein</topology>
    </subcellularLocation>
</comment>
<evidence type="ECO:0000256" key="5">
    <source>
        <dbReference type="SAM" id="Phobius"/>
    </source>
</evidence>
<evidence type="ECO:0000259" key="6">
    <source>
        <dbReference type="PROSITE" id="PS50929"/>
    </source>
</evidence>
<evidence type="ECO:0000256" key="3">
    <source>
        <dbReference type="ARBA" id="ARBA00022989"/>
    </source>
</evidence>
<dbReference type="RefSeq" id="WP_274584952.1">
    <property type="nucleotide sequence ID" value="NZ_CP145811.1"/>
</dbReference>
<feature type="transmembrane region" description="Helical" evidence="5">
    <location>
        <begin position="215"/>
        <end position="236"/>
    </location>
</feature>
<dbReference type="SUPFAM" id="SSF90123">
    <property type="entry name" value="ABC transporter transmembrane region"/>
    <property type="match status" value="1"/>
</dbReference>
<feature type="transmembrane region" description="Helical" evidence="5">
    <location>
        <begin position="122"/>
        <end position="142"/>
    </location>
</feature>
<keyword evidence="9" id="KW-1185">Reference proteome</keyword>
<dbReference type="Proteomes" id="UP001149607">
    <property type="component" value="Chromosome"/>
</dbReference>
<reference evidence="8" key="2">
    <citation type="submission" date="2024-02" db="EMBL/GenBank/DDBJ databases">
        <title>Neisseria leonii sp. nov.</title>
        <authorList>
            <person name="Boutroux M."/>
            <person name="Favre-Rochex S."/>
            <person name="Gorgette O."/>
            <person name="Touak G."/>
            <person name="Muhle E."/>
            <person name="Chesneau O."/>
            <person name="Clermont D."/>
            <person name="Rahi P."/>
        </authorList>
    </citation>
    <scope>NUCLEOTIDE SEQUENCE</scope>
    <source>
        <strain evidence="8">51.81</strain>
    </source>
</reference>
<accession>A0A9X4E1F7</accession>
<dbReference type="EMBL" id="JAPQFL010000002">
    <property type="protein sequence ID" value="MDD9327786.1"/>
    <property type="molecule type" value="Genomic_DNA"/>
</dbReference>
<evidence type="ECO:0000256" key="2">
    <source>
        <dbReference type="ARBA" id="ARBA00022692"/>
    </source>
</evidence>
<reference evidence="7" key="1">
    <citation type="submission" date="2022-10" db="EMBL/GenBank/DDBJ databases">
        <authorList>
            <person name="Boutroux M."/>
        </authorList>
    </citation>
    <scope>NUCLEOTIDE SEQUENCE</scope>
    <source>
        <strain evidence="7">51.81</strain>
    </source>
</reference>
<gene>
    <name evidence="7" type="ORF">ORY91_001197</name>
    <name evidence="8" type="ORF">V9W64_09600</name>
</gene>
<evidence type="ECO:0000256" key="4">
    <source>
        <dbReference type="ARBA" id="ARBA00023136"/>
    </source>
</evidence>
<dbReference type="Pfam" id="PF13748">
    <property type="entry name" value="ABC_membrane_3"/>
    <property type="match status" value="1"/>
</dbReference>
<dbReference type="GO" id="GO:0140359">
    <property type="term" value="F:ABC-type transporter activity"/>
    <property type="evidence" value="ECO:0007669"/>
    <property type="project" value="InterPro"/>
</dbReference>
<proteinExistence type="predicted"/>
<dbReference type="Gene3D" id="1.20.1560.10">
    <property type="entry name" value="ABC transporter type 1, transmembrane domain"/>
    <property type="match status" value="1"/>
</dbReference>
<feature type="transmembrane region" description="Helical" evidence="5">
    <location>
        <begin position="19"/>
        <end position="39"/>
    </location>
</feature>
<organism evidence="7">
    <name type="scientific">Neisseria leonii</name>
    <dbReference type="NCBI Taxonomy" id="2995413"/>
    <lineage>
        <taxon>Bacteria</taxon>
        <taxon>Pseudomonadati</taxon>
        <taxon>Pseudomonadota</taxon>
        <taxon>Betaproteobacteria</taxon>
        <taxon>Neisseriales</taxon>
        <taxon>Neisseriaceae</taxon>
        <taxon>Neisseria</taxon>
    </lineage>
</organism>
<evidence type="ECO:0000313" key="8">
    <source>
        <dbReference type="EMBL" id="WWY02932.1"/>
    </source>
</evidence>